<dbReference type="RefSeq" id="XP_056059985.1">
    <property type="nucleotide sequence ID" value="XM_056204650.1"/>
</dbReference>
<dbReference type="KEGG" id="amus:LMH87_006717"/>
<evidence type="ECO:0000256" key="1">
    <source>
        <dbReference type="SAM" id="MobiDB-lite"/>
    </source>
</evidence>
<feature type="compositionally biased region" description="Polar residues" evidence="1">
    <location>
        <begin position="229"/>
        <end position="238"/>
    </location>
</feature>
<evidence type="ECO:0008006" key="4">
    <source>
        <dbReference type="Google" id="ProtNLM"/>
    </source>
</evidence>
<dbReference type="AlphaFoldDB" id="A0A9W8UT36"/>
<reference evidence="2" key="1">
    <citation type="journal article" date="2023" name="Access Microbiol">
        <title>De-novo genome assembly for Akanthomyces muscarius, a biocontrol agent of insect agricultural pests.</title>
        <authorList>
            <person name="Erdos Z."/>
            <person name="Studholme D.J."/>
            <person name="Raymond B."/>
            <person name="Sharma M."/>
        </authorList>
    </citation>
    <scope>NUCLEOTIDE SEQUENCE</scope>
    <source>
        <strain evidence="2">Ve6</strain>
    </source>
</reference>
<protein>
    <recommendedName>
        <fullName evidence="4">Developmental regulator</fullName>
    </recommendedName>
</protein>
<dbReference type="GeneID" id="80893876"/>
<feature type="compositionally biased region" description="Low complexity" evidence="1">
    <location>
        <begin position="213"/>
        <end position="228"/>
    </location>
</feature>
<feature type="region of interest" description="Disordered" evidence="1">
    <location>
        <begin position="61"/>
        <end position="86"/>
    </location>
</feature>
<organism evidence="2 3">
    <name type="scientific">Akanthomyces muscarius</name>
    <name type="common">Entomopathogenic fungus</name>
    <name type="synonym">Lecanicillium muscarium</name>
    <dbReference type="NCBI Taxonomy" id="2231603"/>
    <lineage>
        <taxon>Eukaryota</taxon>
        <taxon>Fungi</taxon>
        <taxon>Dikarya</taxon>
        <taxon>Ascomycota</taxon>
        <taxon>Pezizomycotina</taxon>
        <taxon>Sordariomycetes</taxon>
        <taxon>Hypocreomycetidae</taxon>
        <taxon>Hypocreales</taxon>
        <taxon>Cordycipitaceae</taxon>
        <taxon>Akanthomyces</taxon>
    </lineage>
</organism>
<dbReference type="Proteomes" id="UP001144673">
    <property type="component" value="Chromosome 1"/>
</dbReference>
<feature type="region of interest" description="Disordered" evidence="1">
    <location>
        <begin position="210"/>
        <end position="298"/>
    </location>
</feature>
<accession>A0A9W8UT36</accession>
<feature type="compositionally biased region" description="Basic residues" evidence="1">
    <location>
        <begin position="268"/>
        <end position="287"/>
    </location>
</feature>
<keyword evidence="3" id="KW-1185">Reference proteome</keyword>
<evidence type="ECO:0000313" key="3">
    <source>
        <dbReference type="Proteomes" id="UP001144673"/>
    </source>
</evidence>
<comment type="caution">
    <text evidence="2">The sequence shown here is derived from an EMBL/GenBank/DDBJ whole genome shotgun (WGS) entry which is preliminary data.</text>
</comment>
<gene>
    <name evidence="2" type="ORF">LMH87_006717</name>
</gene>
<name>A0A9W8UT36_AKAMU</name>
<dbReference type="EMBL" id="JAJHUN010000001">
    <property type="protein sequence ID" value="KAJ4165070.1"/>
    <property type="molecule type" value="Genomic_DNA"/>
</dbReference>
<sequence>MPTYLCHGFRWHRRDLRIFVIMNNIEDAAPDWVIGENTATLLLDQFTKNFDFLPKISDEEAEAASDPKDAAPSTTPAQHHDDNFTLPPPRVPIAYDPVLQYTWSPVKLLEEYDPEETVSPARPYAYVADHVVRVDLGANVLAEMAAYEKATKGGRNAWFSTLRDNVQSGSDIGWHVVVCGDIERDYPDDETETGSESQDLRLLQQEYPRRPATTTTTHSTQPESFTTTSSTRPSQDQSKAWPLQDYSHMKPPPIPDDGNTPGGGGSGHSRRPSLRQRLSKAGLRRLFKKDGQAQEQAM</sequence>
<evidence type="ECO:0000313" key="2">
    <source>
        <dbReference type="EMBL" id="KAJ4165070.1"/>
    </source>
</evidence>
<proteinExistence type="predicted"/>